<evidence type="ECO:0000313" key="2">
    <source>
        <dbReference type="EMBL" id="RZT77969.1"/>
    </source>
</evidence>
<evidence type="ECO:0000259" key="1">
    <source>
        <dbReference type="Pfam" id="PF02627"/>
    </source>
</evidence>
<feature type="domain" description="Carboxymuconolactone decarboxylase-like" evidence="1">
    <location>
        <begin position="43"/>
        <end position="95"/>
    </location>
</feature>
<keyword evidence="2" id="KW-0575">Peroxidase</keyword>
<dbReference type="NCBIfam" id="TIGR00778">
    <property type="entry name" value="ahpD_dom"/>
    <property type="match status" value="1"/>
</dbReference>
<dbReference type="SUPFAM" id="SSF69118">
    <property type="entry name" value="AhpD-like"/>
    <property type="match status" value="1"/>
</dbReference>
<proteinExistence type="predicted"/>
<sequence length="331" mass="35167">MTYRFFNPTPTRAATGPTAAVYQQLREDFLGPLPTFQALSAVPEVLAATWALMREALLAGDAPRVDRELVAAAVSQANRCQFCIDAHVLLLHALGEPGLAEAVARGDTPSEPRHAELVRWAQASRNPRAADWTSPYGAEITGTLLAFHFINRVVSALLHPDLLPGGLQRSAVVRSVGGRLYAKAAREPKEPGRSLPLLDTDADATVAPAWAGDSPVGVAYASLRNAAARGGELLGDVARQTVTATVRWEDGRFPVRPADWAIDLVRDVPGTDRIGTRIALLAAFAPSAISPGDVALWRLSHPADADLVRLVAYGAVTATDHVARALASAHL</sequence>
<dbReference type="EMBL" id="SHKK01000001">
    <property type="protein sequence ID" value="RZT77969.1"/>
    <property type="molecule type" value="Genomic_DNA"/>
</dbReference>
<dbReference type="InterPro" id="IPR003779">
    <property type="entry name" value="CMD-like"/>
</dbReference>
<comment type="caution">
    <text evidence="2">The sequence shown here is derived from an EMBL/GenBank/DDBJ whole genome shotgun (WGS) entry which is preliminary data.</text>
</comment>
<protein>
    <submittedName>
        <fullName evidence="2">AhpD family alkylhydroperoxidase</fullName>
    </submittedName>
</protein>
<dbReference type="AlphaFoldDB" id="A0A4Q7UES4"/>
<reference evidence="2 3" key="1">
    <citation type="submission" date="2019-02" db="EMBL/GenBank/DDBJ databases">
        <title>Sequencing the genomes of 1000 actinobacteria strains.</title>
        <authorList>
            <person name="Klenk H.-P."/>
        </authorList>
    </citation>
    <scope>NUCLEOTIDE SEQUENCE [LARGE SCALE GENOMIC DNA]</scope>
    <source>
        <strain evidence="2 3">DSM 45888</strain>
    </source>
</reference>
<dbReference type="GO" id="GO:0051920">
    <property type="term" value="F:peroxiredoxin activity"/>
    <property type="evidence" value="ECO:0007669"/>
    <property type="project" value="InterPro"/>
</dbReference>
<gene>
    <name evidence="2" type="ORF">EV382_1146</name>
</gene>
<dbReference type="Pfam" id="PF02627">
    <property type="entry name" value="CMD"/>
    <property type="match status" value="1"/>
</dbReference>
<evidence type="ECO:0000313" key="3">
    <source>
        <dbReference type="Proteomes" id="UP000293781"/>
    </source>
</evidence>
<name>A0A4Q7UES4_9ACTN</name>
<dbReference type="PANTHER" id="PTHR35446">
    <property type="entry name" value="SI:CH211-175M2.5"/>
    <property type="match status" value="1"/>
</dbReference>
<dbReference type="PANTHER" id="PTHR35446:SF2">
    <property type="entry name" value="CARBOXYMUCONOLACTONE DECARBOXYLASE-LIKE DOMAIN-CONTAINING PROTEIN"/>
    <property type="match status" value="1"/>
</dbReference>
<dbReference type="RefSeq" id="WP_130400543.1">
    <property type="nucleotide sequence ID" value="NZ_SHKK01000001.1"/>
</dbReference>
<dbReference type="Proteomes" id="UP000293781">
    <property type="component" value="Unassembled WGS sequence"/>
</dbReference>
<organism evidence="2 3">
    <name type="scientific">Micromonospora violae</name>
    <dbReference type="NCBI Taxonomy" id="1278207"/>
    <lineage>
        <taxon>Bacteria</taxon>
        <taxon>Bacillati</taxon>
        <taxon>Actinomycetota</taxon>
        <taxon>Actinomycetes</taxon>
        <taxon>Micromonosporales</taxon>
        <taxon>Micromonosporaceae</taxon>
        <taxon>Micromonospora</taxon>
    </lineage>
</organism>
<dbReference type="InterPro" id="IPR029032">
    <property type="entry name" value="AhpD-like"/>
</dbReference>
<keyword evidence="3" id="KW-1185">Reference proteome</keyword>
<keyword evidence="2" id="KW-0560">Oxidoreductase</keyword>
<dbReference type="Gene3D" id="1.20.1290.10">
    <property type="entry name" value="AhpD-like"/>
    <property type="match status" value="1"/>
</dbReference>
<dbReference type="InterPro" id="IPR004675">
    <property type="entry name" value="AhpD_core"/>
</dbReference>
<accession>A0A4Q7UES4</accession>
<dbReference type="OrthoDB" id="3342615at2"/>